<keyword evidence="10" id="KW-1185">Reference proteome</keyword>
<keyword evidence="4 7" id="KW-0812">Transmembrane</keyword>
<dbReference type="Gene3D" id="1.10.3720.10">
    <property type="entry name" value="MetI-like"/>
    <property type="match status" value="1"/>
</dbReference>
<evidence type="ECO:0000256" key="5">
    <source>
        <dbReference type="ARBA" id="ARBA00022989"/>
    </source>
</evidence>
<comment type="caution">
    <text evidence="9">The sequence shown here is derived from an EMBL/GenBank/DDBJ whole genome shotgun (WGS) entry which is preliminary data.</text>
</comment>
<feature type="domain" description="ABC transmembrane type-1" evidence="8">
    <location>
        <begin position="75"/>
        <end position="266"/>
    </location>
</feature>
<dbReference type="CDD" id="cd06261">
    <property type="entry name" value="TM_PBP2"/>
    <property type="match status" value="1"/>
</dbReference>
<keyword evidence="2 7" id="KW-0813">Transport</keyword>
<feature type="transmembrane region" description="Helical" evidence="7">
    <location>
        <begin position="12"/>
        <end position="35"/>
    </location>
</feature>
<evidence type="ECO:0000256" key="7">
    <source>
        <dbReference type="RuleBase" id="RU363032"/>
    </source>
</evidence>
<comment type="similarity">
    <text evidence="7">Belongs to the binding-protein-dependent transport system permease family.</text>
</comment>
<dbReference type="Proteomes" id="UP000604730">
    <property type="component" value="Unassembled WGS sequence"/>
</dbReference>
<organism evidence="9 10">
    <name type="scientific">Catonella massiliensis</name>
    <dbReference type="NCBI Taxonomy" id="2799636"/>
    <lineage>
        <taxon>Bacteria</taxon>
        <taxon>Bacillati</taxon>
        <taxon>Bacillota</taxon>
        <taxon>Clostridia</taxon>
        <taxon>Lachnospirales</taxon>
        <taxon>Lachnospiraceae</taxon>
        <taxon>Catonella</taxon>
    </lineage>
</organism>
<proteinExistence type="inferred from homology"/>
<comment type="subcellular location">
    <subcellularLocation>
        <location evidence="1 7">Cell membrane</location>
        <topology evidence="1 7">Multi-pass membrane protein</topology>
    </subcellularLocation>
</comment>
<dbReference type="PANTHER" id="PTHR43386">
    <property type="entry name" value="OLIGOPEPTIDE TRANSPORT SYSTEM PERMEASE PROTEIN APPC"/>
    <property type="match status" value="1"/>
</dbReference>
<evidence type="ECO:0000256" key="3">
    <source>
        <dbReference type="ARBA" id="ARBA00022475"/>
    </source>
</evidence>
<keyword evidence="3" id="KW-1003">Cell membrane</keyword>
<evidence type="ECO:0000259" key="8">
    <source>
        <dbReference type="PROSITE" id="PS50928"/>
    </source>
</evidence>
<dbReference type="Pfam" id="PF00528">
    <property type="entry name" value="BPD_transp_1"/>
    <property type="match status" value="1"/>
</dbReference>
<feature type="transmembrane region" description="Helical" evidence="7">
    <location>
        <begin position="77"/>
        <end position="102"/>
    </location>
</feature>
<dbReference type="PANTHER" id="PTHR43386:SF1">
    <property type="entry name" value="D,D-DIPEPTIDE TRANSPORT SYSTEM PERMEASE PROTEIN DDPC-RELATED"/>
    <property type="match status" value="1"/>
</dbReference>
<evidence type="ECO:0000256" key="1">
    <source>
        <dbReference type="ARBA" id="ARBA00004651"/>
    </source>
</evidence>
<protein>
    <submittedName>
        <fullName evidence="9">ABC transporter permease</fullName>
    </submittedName>
</protein>
<evidence type="ECO:0000256" key="4">
    <source>
        <dbReference type="ARBA" id="ARBA00022692"/>
    </source>
</evidence>
<dbReference type="PROSITE" id="PS50928">
    <property type="entry name" value="ABC_TM1"/>
    <property type="match status" value="1"/>
</dbReference>
<gene>
    <name evidence="9" type="ORF">JJN12_00590</name>
</gene>
<evidence type="ECO:0000256" key="6">
    <source>
        <dbReference type="ARBA" id="ARBA00023136"/>
    </source>
</evidence>
<keyword evidence="6 7" id="KW-0472">Membrane</keyword>
<dbReference type="InterPro" id="IPR000515">
    <property type="entry name" value="MetI-like"/>
</dbReference>
<dbReference type="InterPro" id="IPR050366">
    <property type="entry name" value="BP-dependent_transpt_permease"/>
</dbReference>
<keyword evidence="5 7" id="KW-1133">Transmembrane helix</keyword>
<evidence type="ECO:0000256" key="2">
    <source>
        <dbReference type="ARBA" id="ARBA00022448"/>
    </source>
</evidence>
<name>A0ABS1IWL9_9FIRM</name>
<accession>A0ABS1IWL9</accession>
<sequence length="278" mass="29829">MKRAFNKIRNEKLIIIGLIILLAEIFIAAFIPMIMKLDPYSVDSINFGTAPGVGGHILGTDSIGRDVLARLVYGGRVSIFVGFFSTLVSLAIGVPLGLYAGYYRGIAESVIMRITDIFMAFPGVILVLVAVALVGPSVWSVSIIIGIMGFTGFTRLTYSRVLTVSHLGYIESAKVIGTGNNEIIWKYVLPNSLAPILVSSAFNMSSAILTESALSFLGMGVQPPQASWGNIIFEAQSIAILIGKPWQWVPAGIAIIVTVMSINFLGDGLRDALDPKAY</sequence>
<reference evidence="9 10" key="1">
    <citation type="submission" date="2021-01" db="EMBL/GenBank/DDBJ databases">
        <title>Isolation and description of Catonella massiliensis sp. nov., a novel Catonella species, isolated from a stable periodontitis subject.</title>
        <authorList>
            <person name="Antezack A."/>
            <person name="Boxberger M."/>
            <person name="La Scola B."/>
            <person name="Monnet-Corti V."/>
        </authorList>
    </citation>
    <scope>NUCLEOTIDE SEQUENCE [LARGE SCALE GENOMIC DNA]</scope>
    <source>
        <strain evidence="9 10">Marseille-Q4567</strain>
    </source>
</reference>
<evidence type="ECO:0000313" key="10">
    <source>
        <dbReference type="Proteomes" id="UP000604730"/>
    </source>
</evidence>
<dbReference type="RefSeq" id="WP_208427872.1">
    <property type="nucleotide sequence ID" value="NZ_JAEPRJ010000001.1"/>
</dbReference>
<dbReference type="SUPFAM" id="SSF161098">
    <property type="entry name" value="MetI-like"/>
    <property type="match status" value="1"/>
</dbReference>
<dbReference type="EMBL" id="JAEPRJ010000001">
    <property type="protein sequence ID" value="MBK5896287.1"/>
    <property type="molecule type" value="Genomic_DNA"/>
</dbReference>
<evidence type="ECO:0000313" key="9">
    <source>
        <dbReference type="EMBL" id="MBK5896287.1"/>
    </source>
</evidence>
<dbReference type="InterPro" id="IPR035906">
    <property type="entry name" value="MetI-like_sf"/>
</dbReference>